<dbReference type="STRING" id="371731.Rsw2DRAFT_2813"/>
<evidence type="ECO:0000313" key="1">
    <source>
        <dbReference type="EMBL" id="EEW24297.1"/>
    </source>
</evidence>
<sequence length="55" mass="6394">MRKALLKRDWFPTEGAATTLIFLILRNVEKSRHAVSDWLAARYRLAKLPAGRLRD</sequence>
<comment type="caution">
    <text evidence="1">The sequence shown here is derived from an EMBL/GenBank/DDBJ whole genome shotgun (WGS) entry which is preliminary data.</text>
</comment>
<proteinExistence type="predicted"/>
<dbReference type="AlphaFoldDB" id="C8S435"/>
<dbReference type="Proteomes" id="UP000010121">
    <property type="component" value="Unassembled WGS sequence"/>
</dbReference>
<keyword evidence="2" id="KW-1185">Reference proteome</keyword>
<protein>
    <submittedName>
        <fullName evidence="1">Uncharacterized protein</fullName>
    </submittedName>
</protein>
<accession>C8S435</accession>
<reference evidence="1 2" key="1">
    <citation type="submission" date="2009-08" db="EMBL/GenBank/DDBJ databases">
        <title>The draft genome of Rhodobacter sp. SW2.</title>
        <authorList>
            <consortium name="US DOE Joint Genome Institute (JGI-PGF)"/>
            <person name="Lucas S."/>
            <person name="Copeland A."/>
            <person name="Lapidus A."/>
            <person name="Glavina del Rio T."/>
            <person name="Tice H."/>
            <person name="Bruce D."/>
            <person name="Goodwin L."/>
            <person name="Pitluck S."/>
            <person name="Larimer F."/>
            <person name="Land M.L."/>
            <person name="Hauser L."/>
            <person name="Emerson D."/>
        </authorList>
    </citation>
    <scope>NUCLEOTIDE SEQUENCE [LARGE SCALE GENOMIC DNA]</scope>
    <source>
        <strain evidence="1 2">SW2</strain>
    </source>
</reference>
<dbReference type="EMBL" id="ACYY01000022">
    <property type="protein sequence ID" value="EEW24297.1"/>
    <property type="molecule type" value="Genomic_DNA"/>
</dbReference>
<organism evidence="1 2">
    <name type="scientific">Rhodobacter ferrooxidans</name>
    <dbReference type="NCBI Taxonomy" id="371731"/>
    <lineage>
        <taxon>Bacteria</taxon>
        <taxon>Pseudomonadati</taxon>
        <taxon>Pseudomonadota</taxon>
        <taxon>Alphaproteobacteria</taxon>
        <taxon>Rhodobacterales</taxon>
        <taxon>Rhodobacter group</taxon>
        <taxon>Rhodobacter</taxon>
    </lineage>
</organism>
<name>C8S435_9RHOB</name>
<gene>
    <name evidence="1" type="ORF">Rsw2DRAFT_2813</name>
</gene>
<evidence type="ECO:0000313" key="2">
    <source>
        <dbReference type="Proteomes" id="UP000010121"/>
    </source>
</evidence>
<dbReference type="OrthoDB" id="9793302at2"/>